<dbReference type="NCBIfam" id="TIGR01493">
    <property type="entry name" value="HAD-SF-IA-v2"/>
    <property type="match status" value="1"/>
</dbReference>
<dbReference type="RefSeq" id="WP_257770318.1">
    <property type="nucleotide sequence ID" value="NZ_CP102480.1"/>
</dbReference>
<gene>
    <name evidence="2" type="ORF">NUH88_04975</name>
</gene>
<dbReference type="InterPro" id="IPR051540">
    <property type="entry name" value="S-2-haloacid_dehalogenase"/>
</dbReference>
<dbReference type="InterPro" id="IPR023214">
    <property type="entry name" value="HAD_sf"/>
</dbReference>
<proteinExistence type="predicted"/>
<dbReference type="InterPro" id="IPR006439">
    <property type="entry name" value="HAD-SF_hydro_IA"/>
</dbReference>
<dbReference type="EMBL" id="CP102480">
    <property type="protein sequence ID" value="UUX51045.1"/>
    <property type="molecule type" value="Genomic_DNA"/>
</dbReference>
<dbReference type="KEGG" id="naci:NUH88_04975"/>
<dbReference type="PANTHER" id="PTHR43316:SF3">
    <property type="entry name" value="HALOACID DEHALOGENASE, TYPE II (AFU_ORTHOLOGUE AFUA_2G07750)-RELATED"/>
    <property type="match status" value="1"/>
</dbReference>
<dbReference type="Gene3D" id="3.40.50.1000">
    <property type="entry name" value="HAD superfamily/HAD-like"/>
    <property type="match status" value="1"/>
</dbReference>
<dbReference type="CDD" id="cd02588">
    <property type="entry name" value="HAD_L2-DEX"/>
    <property type="match status" value="1"/>
</dbReference>
<evidence type="ECO:0000313" key="2">
    <source>
        <dbReference type="EMBL" id="UUX51045.1"/>
    </source>
</evidence>
<dbReference type="NCBIfam" id="TIGR01428">
    <property type="entry name" value="HAD_type_II"/>
    <property type="match status" value="1"/>
</dbReference>
<dbReference type="SFLD" id="SFLDS00003">
    <property type="entry name" value="Haloacid_Dehalogenase"/>
    <property type="match status" value="1"/>
</dbReference>
<dbReference type="PRINTS" id="PR00413">
    <property type="entry name" value="HADHALOGNASE"/>
</dbReference>
<dbReference type="AlphaFoldDB" id="A0A9J7B025"/>
<dbReference type="Gene3D" id="1.10.150.750">
    <property type="match status" value="1"/>
</dbReference>
<keyword evidence="3" id="KW-1185">Reference proteome</keyword>
<dbReference type="GO" id="GO:0019120">
    <property type="term" value="F:hydrolase activity, acting on acid halide bonds, in C-halide compounds"/>
    <property type="evidence" value="ECO:0007669"/>
    <property type="project" value="InterPro"/>
</dbReference>
<name>A0A9J7B025_9PROT</name>
<dbReference type="SFLD" id="SFLDG01129">
    <property type="entry name" value="C1.5:_HAD__Beta-PGM__Phosphata"/>
    <property type="match status" value="1"/>
</dbReference>
<sequence>MIKALFFDVFGTVVDWRNSIAVEFDRLAKEKGLDLDGQAFALAWRRRYVPAMKVVRSGERGFVALDTLHRENLIEVLEEFGIDGLSETEIDELNRAWHRLAPWPDSVPGLTRLKKKFILATMSNGNVALMINMAKHGGLPWDMILGAELAGTYKPEPETYLTGCRLLHLAPEDCMMVAAHNGDLVAARDLGLKTAFIARPTEYGPEQKVDFEAEHDYDVIADSMEGVADQLGC</sequence>
<dbReference type="Pfam" id="PF00702">
    <property type="entry name" value="Hydrolase"/>
    <property type="match status" value="1"/>
</dbReference>
<evidence type="ECO:0000256" key="1">
    <source>
        <dbReference type="ARBA" id="ARBA00022801"/>
    </source>
</evidence>
<evidence type="ECO:0000313" key="3">
    <source>
        <dbReference type="Proteomes" id="UP001060336"/>
    </source>
</evidence>
<dbReference type="InterPro" id="IPR006328">
    <property type="entry name" value="2-HAD"/>
</dbReference>
<organism evidence="2 3">
    <name type="scientific">Nisaea acidiphila</name>
    <dbReference type="NCBI Taxonomy" id="1862145"/>
    <lineage>
        <taxon>Bacteria</taxon>
        <taxon>Pseudomonadati</taxon>
        <taxon>Pseudomonadota</taxon>
        <taxon>Alphaproteobacteria</taxon>
        <taxon>Rhodospirillales</taxon>
        <taxon>Thalassobaculaceae</taxon>
        <taxon>Nisaea</taxon>
    </lineage>
</organism>
<protein>
    <submittedName>
        <fullName evidence="2">Haloacid dehalogenase type II</fullName>
    </submittedName>
</protein>
<reference evidence="2" key="1">
    <citation type="submission" date="2022-08" db="EMBL/GenBank/DDBJ databases">
        <title>Nisaea acidiphila sp. nov., isolated from a marine algal debris and emended description of the genus Nisaea Urios et al. 2008.</title>
        <authorList>
            <person name="Kwon K."/>
        </authorList>
    </citation>
    <scope>NUCLEOTIDE SEQUENCE</scope>
    <source>
        <strain evidence="2">MEBiC11861</strain>
    </source>
</reference>
<dbReference type="SUPFAM" id="SSF56784">
    <property type="entry name" value="HAD-like"/>
    <property type="match status" value="1"/>
</dbReference>
<keyword evidence="1" id="KW-0378">Hydrolase</keyword>
<dbReference type="PANTHER" id="PTHR43316">
    <property type="entry name" value="HYDROLASE, HALOACID DELAHOGENASE-RELATED"/>
    <property type="match status" value="1"/>
</dbReference>
<dbReference type="Proteomes" id="UP001060336">
    <property type="component" value="Chromosome"/>
</dbReference>
<accession>A0A9J7B025</accession>
<dbReference type="InterPro" id="IPR036412">
    <property type="entry name" value="HAD-like_sf"/>
</dbReference>